<reference evidence="2" key="1">
    <citation type="journal article" date="2023" name="Mol. Phylogenet. Evol.">
        <title>Genome-scale phylogeny and comparative genomics of the fungal order Sordariales.</title>
        <authorList>
            <person name="Hensen N."/>
            <person name="Bonometti L."/>
            <person name="Westerberg I."/>
            <person name="Brannstrom I.O."/>
            <person name="Guillou S."/>
            <person name="Cros-Aarteil S."/>
            <person name="Calhoun S."/>
            <person name="Haridas S."/>
            <person name="Kuo A."/>
            <person name="Mondo S."/>
            <person name="Pangilinan J."/>
            <person name="Riley R."/>
            <person name="LaButti K."/>
            <person name="Andreopoulos B."/>
            <person name="Lipzen A."/>
            <person name="Chen C."/>
            <person name="Yan M."/>
            <person name="Daum C."/>
            <person name="Ng V."/>
            <person name="Clum A."/>
            <person name="Steindorff A."/>
            <person name="Ohm R.A."/>
            <person name="Martin F."/>
            <person name="Silar P."/>
            <person name="Natvig D.O."/>
            <person name="Lalanne C."/>
            <person name="Gautier V."/>
            <person name="Ament-Velasquez S.L."/>
            <person name="Kruys A."/>
            <person name="Hutchinson M.I."/>
            <person name="Powell A.J."/>
            <person name="Barry K."/>
            <person name="Miller A.N."/>
            <person name="Grigoriev I.V."/>
            <person name="Debuchy R."/>
            <person name="Gladieux P."/>
            <person name="Hiltunen Thoren M."/>
            <person name="Johannesson H."/>
        </authorList>
    </citation>
    <scope>NUCLEOTIDE SEQUENCE</scope>
    <source>
        <strain evidence="2">CBS 141.50</strain>
    </source>
</reference>
<dbReference type="InterPro" id="IPR014347">
    <property type="entry name" value="Tautomerase/MIF_sf"/>
</dbReference>
<comment type="caution">
    <text evidence="2">The sequence shown here is derived from an EMBL/GenBank/DDBJ whole genome shotgun (WGS) entry which is preliminary data.</text>
</comment>
<dbReference type="Pfam" id="PF14832">
    <property type="entry name" value="Tautomerase_3"/>
    <property type="match status" value="1"/>
</dbReference>
<dbReference type="AlphaFoldDB" id="A0AAN6V1Q8"/>
<feature type="domain" description="Tautomerase cis-CaaD-like" evidence="1">
    <location>
        <begin position="1"/>
        <end position="140"/>
    </location>
</feature>
<dbReference type="Proteomes" id="UP001302676">
    <property type="component" value="Unassembled WGS sequence"/>
</dbReference>
<evidence type="ECO:0000259" key="1">
    <source>
        <dbReference type="Pfam" id="PF14832"/>
    </source>
</evidence>
<organism evidence="2 3">
    <name type="scientific">Dichotomopilus funicola</name>
    <dbReference type="NCBI Taxonomy" id="1934379"/>
    <lineage>
        <taxon>Eukaryota</taxon>
        <taxon>Fungi</taxon>
        <taxon>Dikarya</taxon>
        <taxon>Ascomycota</taxon>
        <taxon>Pezizomycotina</taxon>
        <taxon>Sordariomycetes</taxon>
        <taxon>Sordariomycetidae</taxon>
        <taxon>Sordariales</taxon>
        <taxon>Chaetomiaceae</taxon>
        <taxon>Dichotomopilus</taxon>
    </lineage>
</organism>
<gene>
    <name evidence="2" type="ORF">C8A04DRAFT_29126</name>
</gene>
<reference evidence="2" key="2">
    <citation type="submission" date="2023-05" db="EMBL/GenBank/DDBJ databases">
        <authorList>
            <consortium name="Lawrence Berkeley National Laboratory"/>
            <person name="Steindorff A."/>
            <person name="Hensen N."/>
            <person name="Bonometti L."/>
            <person name="Westerberg I."/>
            <person name="Brannstrom I.O."/>
            <person name="Guillou S."/>
            <person name="Cros-Aarteil S."/>
            <person name="Calhoun S."/>
            <person name="Haridas S."/>
            <person name="Kuo A."/>
            <person name="Mondo S."/>
            <person name="Pangilinan J."/>
            <person name="Riley R."/>
            <person name="Labutti K."/>
            <person name="Andreopoulos B."/>
            <person name="Lipzen A."/>
            <person name="Chen C."/>
            <person name="Yanf M."/>
            <person name="Daum C."/>
            <person name="Ng V."/>
            <person name="Clum A."/>
            <person name="Ohm R."/>
            <person name="Martin F."/>
            <person name="Silar P."/>
            <person name="Natvig D."/>
            <person name="Lalanne C."/>
            <person name="Gautier V."/>
            <person name="Ament-Velasquez S.L."/>
            <person name="Kruys A."/>
            <person name="Hutchinson M.I."/>
            <person name="Powell A.J."/>
            <person name="Barry K."/>
            <person name="Miller A.N."/>
            <person name="Grigoriev I.V."/>
            <person name="Debuchy R."/>
            <person name="Gladieux P."/>
            <person name="Thoren M.H."/>
            <person name="Johannesson H."/>
        </authorList>
    </citation>
    <scope>NUCLEOTIDE SEQUENCE</scope>
    <source>
        <strain evidence="2">CBS 141.50</strain>
    </source>
</reference>
<keyword evidence="3" id="KW-1185">Reference proteome</keyword>
<dbReference type="EMBL" id="MU853589">
    <property type="protein sequence ID" value="KAK4143110.1"/>
    <property type="molecule type" value="Genomic_DNA"/>
</dbReference>
<proteinExistence type="predicted"/>
<dbReference type="GeneID" id="87817502"/>
<dbReference type="RefSeq" id="XP_062636481.1">
    <property type="nucleotide sequence ID" value="XM_062780889.1"/>
</dbReference>
<dbReference type="InterPro" id="IPR028116">
    <property type="entry name" value="Cis-CaaD-like"/>
</dbReference>
<dbReference type="Gene3D" id="3.30.429.10">
    <property type="entry name" value="Macrophage Migration Inhibitory Factor"/>
    <property type="match status" value="1"/>
</dbReference>
<dbReference type="SUPFAM" id="SSF55331">
    <property type="entry name" value="Tautomerase/MIF"/>
    <property type="match status" value="1"/>
</dbReference>
<name>A0AAN6V1Q8_9PEZI</name>
<accession>A0AAN6V1Q8</accession>
<sequence>MPLWSIYHPPSTFTTPESKQQLAADITALYTAGGLPAFYVVVNFIPLPLTNTFVGGKNPTEAKPFIRLVAEHIAVHIREDATRSQRMMDRINGALQPHIKEKGYDWEVHVDETPRGLWAINGLPPPPFGSAAEKKWADLNQAVPWDGEAKGDNPK</sequence>
<protein>
    <submittedName>
        <fullName evidence="2">Oxalocrotonate tautomerase</fullName>
    </submittedName>
</protein>
<evidence type="ECO:0000313" key="3">
    <source>
        <dbReference type="Proteomes" id="UP001302676"/>
    </source>
</evidence>
<evidence type="ECO:0000313" key="2">
    <source>
        <dbReference type="EMBL" id="KAK4143110.1"/>
    </source>
</evidence>